<evidence type="ECO:0000256" key="1">
    <source>
        <dbReference type="ARBA" id="ARBA00004906"/>
    </source>
</evidence>
<dbReference type="SUPFAM" id="SSF100966">
    <property type="entry name" value="Translation initiation factor 2 beta, aIF2beta, N-terminal domain"/>
    <property type="match status" value="1"/>
</dbReference>
<dbReference type="SMART" id="SM00653">
    <property type="entry name" value="eIF2B_5"/>
    <property type="match status" value="1"/>
</dbReference>
<evidence type="ECO:0000256" key="5">
    <source>
        <dbReference type="ARBA" id="ARBA00022771"/>
    </source>
</evidence>
<evidence type="ECO:0000256" key="9">
    <source>
        <dbReference type="ARBA" id="ARBA00054872"/>
    </source>
</evidence>
<keyword evidence="3 14" id="KW-0396">Initiation factor</keyword>
<evidence type="ECO:0000256" key="11">
    <source>
        <dbReference type="ARBA" id="ARBA00073542"/>
    </source>
</evidence>
<keyword evidence="5" id="KW-0863">Zinc-finger</keyword>
<evidence type="ECO:0000256" key="7">
    <source>
        <dbReference type="ARBA" id="ARBA00022833"/>
    </source>
</evidence>
<dbReference type="AlphaFoldDB" id="A0A5A7Q2U7"/>
<comment type="function">
    <text evidence="9">Component of the eIF2 complex that functions in the early steps of protein synthesis by forming a ternary complex with GTP and initiator tRNA. This complex binds to a 40S ribosomal subunit, followed by mRNA binding to form a 43S pre-initiation complex (43S PIC). Junction of the 60S ribosomal subunit to form the 80S initiation complex is preceded by hydrolysis of the GTP bound to eIF2 and release of an eIF2-GDP binary complex. In order for eIF2 to recycle and catalyze another round of initiation, the GDP bound to eIF2 must exchange with GTP by way of a reaction catalyzed by eIF2B.</text>
</comment>
<evidence type="ECO:0000256" key="10">
    <source>
        <dbReference type="ARBA" id="ARBA00063900"/>
    </source>
</evidence>
<dbReference type="InterPro" id="IPR000197">
    <property type="entry name" value="Znf_TAZ"/>
</dbReference>
<feature type="region of interest" description="Disordered" evidence="12">
    <location>
        <begin position="451"/>
        <end position="489"/>
    </location>
</feature>
<dbReference type="InterPro" id="IPR044513">
    <property type="entry name" value="BT1/2/3/4/5"/>
</dbReference>
<dbReference type="SUPFAM" id="SSF75689">
    <property type="entry name" value="Zinc-binding domain of translation initiation factor 2 beta"/>
    <property type="match status" value="1"/>
</dbReference>
<keyword evidence="15" id="KW-1185">Reference proteome</keyword>
<keyword evidence="7" id="KW-0862">Zinc</keyword>
<dbReference type="InterPro" id="IPR011333">
    <property type="entry name" value="SKP1/BTB/POZ_sf"/>
</dbReference>
<dbReference type="EMBL" id="BKCP01005516">
    <property type="protein sequence ID" value="GER38647.1"/>
    <property type="molecule type" value="Genomic_DNA"/>
</dbReference>
<dbReference type="InterPro" id="IPR002735">
    <property type="entry name" value="Transl_init_fac_IF2/IF5_dom"/>
</dbReference>
<dbReference type="SUPFAM" id="SSF54695">
    <property type="entry name" value="POZ domain"/>
    <property type="match status" value="1"/>
</dbReference>
<dbReference type="PANTHER" id="PTHR46287:SF1">
    <property type="entry name" value="BTB_POZ AND TAZ DOMAIN-CONTAINING PROTEIN 3"/>
    <property type="match status" value="1"/>
</dbReference>
<dbReference type="FunFam" id="1.25.40.420:FF:000012">
    <property type="entry name" value="BTB/POZ and TAZ domain-containing protein 2"/>
    <property type="match status" value="1"/>
</dbReference>
<accession>A0A5A7Q2U7</accession>
<keyword evidence="6" id="KW-0833">Ubl conjugation pathway</keyword>
<dbReference type="Pfam" id="PF01873">
    <property type="entry name" value="eIF-5_eIF-2B"/>
    <property type="match status" value="1"/>
</dbReference>
<evidence type="ECO:0000256" key="2">
    <source>
        <dbReference type="ARBA" id="ARBA00010397"/>
    </source>
</evidence>
<dbReference type="Gene3D" id="1.25.40.420">
    <property type="match status" value="1"/>
</dbReference>
<dbReference type="FunFam" id="3.30.30.170:FF:000001">
    <property type="entry name" value="Eukaryotic translation initiation factor 2 subunit"/>
    <property type="match status" value="1"/>
</dbReference>
<protein>
    <recommendedName>
        <fullName evidence="11">Eukaryotic translation initiation factor 2 subunit beta</fullName>
    </recommendedName>
</protein>
<evidence type="ECO:0000256" key="6">
    <source>
        <dbReference type="ARBA" id="ARBA00022786"/>
    </source>
</evidence>
<dbReference type="CDD" id="cd14733">
    <property type="entry name" value="BACK"/>
    <property type="match status" value="1"/>
</dbReference>
<dbReference type="GO" id="GO:0006355">
    <property type="term" value="P:regulation of DNA-templated transcription"/>
    <property type="evidence" value="ECO:0007669"/>
    <property type="project" value="UniProtKB-ARBA"/>
</dbReference>
<evidence type="ECO:0000259" key="13">
    <source>
        <dbReference type="PROSITE" id="PS50097"/>
    </source>
</evidence>
<dbReference type="GO" id="GO:0042542">
    <property type="term" value="P:response to hydrogen peroxide"/>
    <property type="evidence" value="ECO:0007669"/>
    <property type="project" value="UniProtKB-ARBA"/>
</dbReference>
<gene>
    <name evidence="14" type="ORF">STAS_15173</name>
</gene>
<keyword evidence="8" id="KW-0648">Protein biosynthesis</keyword>
<name>A0A5A7Q2U7_STRAF</name>
<dbReference type="GO" id="GO:0009751">
    <property type="term" value="P:response to salicylic acid"/>
    <property type="evidence" value="ECO:0007669"/>
    <property type="project" value="UniProtKB-ARBA"/>
</dbReference>
<dbReference type="PANTHER" id="PTHR46287">
    <property type="entry name" value="BTB/POZ AND TAZ DOMAIN-CONTAINING PROTEIN 3-RELATED"/>
    <property type="match status" value="1"/>
</dbReference>
<keyword evidence="4" id="KW-0479">Metal-binding</keyword>
<sequence>MGSQAIDISWPSSIVESFDTSFDIQIEEENSADKLDFFEDKTEYCSSDISKPPPLPRKKITTELVNVCCVPKETRDLWEKLFKNGFGADVRIISSDGLSILAHHSVLSVASQVLGYLLQQSKVENGVRRISIPGVPYGALRAFIRFLYSSCFERDDMNEFVLHLLVLSHSYAVPSLKRVCENFLEQVWLTKENVIDVLQLARICDAPRLSLVCIRMVVRDFKCISITEAWKVMRRSNPSLEQELLESVVEADTRKQERMKKIEEKKVYLQLHEAMEALLHISREGCRTIGPRDKVLNGSQVSCGFSACKGLETLIRHFSCCKAKVPGGCAHCKRMWQLLELHSRMCNDPDYCKAFQGENAAAEEERRGKMESVGKQSGCSKECSEIALTSEAKCLASRKMKPPNPNTCILEKQHELGFCSKILIGAYISFTALVILIRSKGNMADDENHNEIKEGINDVHDIAPFDPTKKKKKKKPVPQDLAEEEPVDSLVEKAENLSISETGETSFAGLKKKKKKPAHTDLLIEEKENVAEDLDDVVGEDEEGEGIVLQQYPWEGTDRDYHYEELLGRVFNILRENNPELAGDRRRTVMRPPQVLREGTKKTVFVNFMDLCKTMHRQPEHVMTFLLAEMGTSGSLDGQQRLVVKGRFAPKNFEGILRRYINEYVICNGCKSPDTILSKENRLFFLRCEKCGSGRSVAPIKAGFVARVGRRKAGT</sequence>
<dbReference type="Pfam" id="PF00651">
    <property type="entry name" value="BTB"/>
    <property type="match status" value="1"/>
</dbReference>
<feature type="domain" description="BTB" evidence="13">
    <location>
        <begin position="88"/>
        <end position="156"/>
    </location>
</feature>
<dbReference type="OrthoDB" id="636773at2759"/>
<dbReference type="SUPFAM" id="SSF57933">
    <property type="entry name" value="TAZ domain"/>
    <property type="match status" value="1"/>
</dbReference>
<evidence type="ECO:0000313" key="15">
    <source>
        <dbReference type="Proteomes" id="UP000325081"/>
    </source>
</evidence>
<comment type="caution">
    <text evidence="14">The sequence shown here is derived from an EMBL/GenBank/DDBJ whole genome shotgun (WGS) entry which is preliminary data.</text>
</comment>
<dbReference type="InterPro" id="IPR016189">
    <property type="entry name" value="Transl_init_fac_IF2/IF5_N"/>
</dbReference>
<dbReference type="GO" id="GO:0005516">
    <property type="term" value="F:calmodulin binding"/>
    <property type="evidence" value="ECO:0007669"/>
    <property type="project" value="UniProtKB-ARBA"/>
</dbReference>
<dbReference type="Proteomes" id="UP000325081">
    <property type="component" value="Unassembled WGS sequence"/>
</dbReference>
<dbReference type="InterPro" id="IPR035898">
    <property type="entry name" value="TAZ_dom_sf"/>
</dbReference>
<evidence type="ECO:0000256" key="3">
    <source>
        <dbReference type="ARBA" id="ARBA00022540"/>
    </source>
</evidence>
<dbReference type="Pfam" id="PF02135">
    <property type="entry name" value="zf-TAZ"/>
    <property type="match status" value="1"/>
</dbReference>
<dbReference type="SMART" id="SM00225">
    <property type="entry name" value="BTB"/>
    <property type="match status" value="1"/>
</dbReference>
<organism evidence="14 15">
    <name type="scientific">Striga asiatica</name>
    <name type="common">Asiatic witchweed</name>
    <name type="synonym">Buchnera asiatica</name>
    <dbReference type="NCBI Taxonomy" id="4170"/>
    <lineage>
        <taxon>Eukaryota</taxon>
        <taxon>Viridiplantae</taxon>
        <taxon>Streptophyta</taxon>
        <taxon>Embryophyta</taxon>
        <taxon>Tracheophyta</taxon>
        <taxon>Spermatophyta</taxon>
        <taxon>Magnoliopsida</taxon>
        <taxon>eudicotyledons</taxon>
        <taxon>Gunneridae</taxon>
        <taxon>Pentapetalae</taxon>
        <taxon>asterids</taxon>
        <taxon>lamiids</taxon>
        <taxon>Lamiales</taxon>
        <taxon>Orobanchaceae</taxon>
        <taxon>Buchnereae</taxon>
        <taxon>Striga</taxon>
    </lineage>
</organism>
<dbReference type="Gene3D" id="3.30.30.170">
    <property type="match status" value="1"/>
</dbReference>
<comment type="subunit">
    <text evidence="10">Eukaryotic translation initiation factor 2 eIF2 is a heterotrimeric complex composed of an alpha, a beta and a gamma subunit.</text>
</comment>
<comment type="pathway">
    <text evidence="1">Protein modification; protein ubiquitination.</text>
</comment>
<evidence type="ECO:0000256" key="4">
    <source>
        <dbReference type="ARBA" id="ARBA00022723"/>
    </source>
</evidence>
<evidence type="ECO:0000256" key="12">
    <source>
        <dbReference type="SAM" id="MobiDB-lite"/>
    </source>
</evidence>
<dbReference type="GO" id="GO:0009725">
    <property type="term" value="P:response to hormone"/>
    <property type="evidence" value="ECO:0007669"/>
    <property type="project" value="UniProtKB-ARBA"/>
</dbReference>
<dbReference type="PROSITE" id="PS50097">
    <property type="entry name" value="BTB"/>
    <property type="match status" value="1"/>
</dbReference>
<proteinExistence type="inferred from homology"/>
<dbReference type="GO" id="GO:0003743">
    <property type="term" value="F:translation initiation factor activity"/>
    <property type="evidence" value="ECO:0007669"/>
    <property type="project" value="UniProtKB-KW"/>
</dbReference>
<evidence type="ECO:0000256" key="8">
    <source>
        <dbReference type="ARBA" id="ARBA00022917"/>
    </source>
</evidence>
<evidence type="ECO:0000313" key="14">
    <source>
        <dbReference type="EMBL" id="GER38647.1"/>
    </source>
</evidence>
<comment type="similarity">
    <text evidence="2">Belongs to the eIF-2-beta/eIF-5 family.</text>
</comment>
<dbReference type="InterPro" id="IPR016190">
    <property type="entry name" value="Transl_init_fac_IF2/IF5_Zn-bd"/>
</dbReference>
<dbReference type="GO" id="GO:0008270">
    <property type="term" value="F:zinc ion binding"/>
    <property type="evidence" value="ECO:0007669"/>
    <property type="project" value="UniProtKB-KW"/>
</dbReference>
<dbReference type="SMART" id="SM00551">
    <property type="entry name" value="ZnF_TAZ"/>
    <property type="match status" value="1"/>
</dbReference>
<dbReference type="InterPro" id="IPR000210">
    <property type="entry name" value="BTB/POZ_dom"/>
</dbReference>
<reference evidence="15" key="1">
    <citation type="journal article" date="2019" name="Curr. Biol.">
        <title>Genome Sequence of Striga asiatica Provides Insight into the Evolution of Plant Parasitism.</title>
        <authorList>
            <person name="Yoshida S."/>
            <person name="Kim S."/>
            <person name="Wafula E.K."/>
            <person name="Tanskanen J."/>
            <person name="Kim Y.M."/>
            <person name="Honaas L."/>
            <person name="Yang Z."/>
            <person name="Spallek T."/>
            <person name="Conn C.E."/>
            <person name="Ichihashi Y."/>
            <person name="Cheong K."/>
            <person name="Cui S."/>
            <person name="Der J.P."/>
            <person name="Gundlach H."/>
            <person name="Jiao Y."/>
            <person name="Hori C."/>
            <person name="Ishida J.K."/>
            <person name="Kasahara H."/>
            <person name="Kiba T."/>
            <person name="Kim M.S."/>
            <person name="Koo N."/>
            <person name="Laohavisit A."/>
            <person name="Lee Y.H."/>
            <person name="Lumba S."/>
            <person name="McCourt P."/>
            <person name="Mortimer J.C."/>
            <person name="Mutuku J.M."/>
            <person name="Nomura T."/>
            <person name="Sasaki-Sekimoto Y."/>
            <person name="Seto Y."/>
            <person name="Wang Y."/>
            <person name="Wakatake T."/>
            <person name="Sakakibara H."/>
            <person name="Demura T."/>
            <person name="Yamaguchi S."/>
            <person name="Yoneyama K."/>
            <person name="Manabe R.I."/>
            <person name="Nelson D.C."/>
            <person name="Schulman A.H."/>
            <person name="Timko M.P."/>
            <person name="dePamphilis C.W."/>
            <person name="Choi D."/>
            <person name="Shirasu K."/>
        </authorList>
    </citation>
    <scope>NUCLEOTIDE SEQUENCE [LARGE SCALE GENOMIC DNA]</scope>
    <source>
        <strain evidence="15">cv. UVA1</strain>
    </source>
</reference>
<dbReference type="Gene3D" id="1.20.1020.10">
    <property type="entry name" value="TAZ domain"/>
    <property type="match status" value="1"/>
</dbReference>
<feature type="compositionally biased region" description="Basic and acidic residues" evidence="12">
    <location>
        <begin position="451"/>
        <end position="463"/>
    </location>
</feature>
<dbReference type="Gene3D" id="3.30.710.10">
    <property type="entry name" value="Potassium Channel Kv1.1, Chain A"/>
    <property type="match status" value="1"/>
</dbReference>